<dbReference type="InterPro" id="IPR020449">
    <property type="entry name" value="Tscrpt_reg_AraC-type_HTH"/>
</dbReference>
<dbReference type="Proteomes" id="UP001172778">
    <property type="component" value="Unassembled WGS sequence"/>
</dbReference>
<comment type="caution">
    <text evidence="5">The sequence shown here is derived from an EMBL/GenBank/DDBJ whole genome shotgun (WGS) entry which is preliminary data.</text>
</comment>
<dbReference type="RefSeq" id="WP_284100489.1">
    <property type="nucleotide sequence ID" value="NZ_JARRAF010000008.1"/>
</dbReference>
<protein>
    <submittedName>
        <fullName evidence="5">AraC family transcriptional regulator</fullName>
    </submittedName>
</protein>
<dbReference type="Gene3D" id="1.10.10.60">
    <property type="entry name" value="Homeodomain-like"/>
    <property type="match status" value="1"/>
</dbReference>
<dbReference type="PANTHER" id="PTHR47894:SF1">
    <property type="entry name" value="HTH-TYPE TRANSCRIPTIONAL REGULATOR VQSM"/>
    <property type="match status" value="1"/>
</dbReference>
<evidence type="ECO:0000313" key="6">
    <source>
        <dbReference type="Proteomes" id="UP001172778"/>
    </source>
</evidence>
<gene>
    <name evidence="5" type="ORF">PZA18_08980</name>
</gene>
<keyword evidence="3" id="KW-0804">Transcription</keyword>
<dbReference type="PRINTS" id="PR00032">
    <property type="entry name" value="HTHARAC"/>
</dbReference>
<dbReference type="Pfam" id="PF12625">
    <property type="entry name" value="Arabinose_bd"/>
    <property type="match status" value="1"/>
</dbReference>
<dbReference type="SMART" id="SM00342">
    <property type="entry name" value="HTH_ARAC"/>
    <property type="match status" value="1"/>
</dbReference>
<dbReference type="SUPFAM" id="SSF46689">
    <property type="entry name" value="Homeodomain-like"/>
    <property type="match status" value="1"/>
</dbReference>
<dbReference type="Pfam" id="PF12833">
    <property type="entry name" value="HTH_18"/>
    <property type="match status" value="1"/>
</dbReference>
<keyword evidence="1" id="KW-0805">Transcription regulation</keyword>
<dbReference type="PROSITE" id="PS01124">
    <property type="entry name" value="HTH_ARAC_FAMILY_2"/>
    <property type="match status" value="1"/>
</dbReference>
<accession>A0ABT7DWH6</accession>
<sequence length="347" mass="37839">MQSSVTPDHSERQVRIPASYTRLMARELKLDKDGMVRLLAGSGVRPDDLQHADATLTLAQHEVTVRNAKALSGDAGLGLIVGSALSLSSHGAAGYAATTSADLGEALRTVTRYLPLRAPYLSAQFEVTEDLAIWRVEPAIELGDNLLFLLEVVFLALQSLLEFTAGGLPPGCKVTLGLPAPRYAERYRQVFRMPIQFGASQHSLILPAACLNIPCASADAPSHRGLRLQCEQALQALNQPGGGLAQQVRAYLAERLQDSPCIDQAARHFHLSSRTLVRRLAADATTFQTLLDEVRRGQASELLAVRLPIDSIAELLGYRDPSNFGRAFRRWFGMSPSAYRNQHHQNG</sequence>
<evidence type="ECO:0000256" key="3">
    <source>
        <dbReference type="ARBA" id="ARBA00023163"/>
    </source>
</evidence>
<keyword evidence="2" id="KW-0238">DNA-binding</keyword>
<reference evidence="5" key="1">
    <citation type="submission" date="2023-03" db="EMBL/GenBank/DDBJ databases">
        <title>Chitinimonas shenzhenensis gen. nov., sp. nov., a novel member of family Burkholderiaceae isolated from activated sludge collected in Shen Zhen, China.</title>
        <authorList>
            <person name="Wang X."/>
        </authorList>
    </citation>
    <scope>NUCLEOTIDE SEQUENCE</scope>
    <source>
        <strain evidence="5">DQS-5</strain>
    </source>
</reference>
<keyword evidence="6" id="KW-1185">Reference proteome</keyword>
<dbReference type="EMBL" id="JARRAF010000008">
    <property type="protein sequence ID" value="MDK2124179.1"/>
    <property type="molecule type" value="Genomic_DNA"/>
</dbReference>
<dbReference type="InterPro" id="IPR018060">
    <property type="entry name" value="HTH_AraC"/>
</dbReference>
<name>A0ABT7DWH6_9NEIS</name>
<dbReference type="InterPro" id="IPR009057">
    <property type="entry name" value="Homeodomain-like_sf"/>
</dbReference>
<feature type="domain" description="HTH araC/xylS-type" evidence="4">
    <location>
        <begin position="246"/>
        <end position="342"/>
    </location>
</feature>
<proteinExistence type="predicted"/>
<dbReference type="InterPro" id="IPR032687">
    <property type="entry name" value="AraC-type_N"/>
</dbReference>
<organism evidence="5 6">
    <name type="scientific">Parachitinimonas caeni</name>
    <dbReference type="NCBI Taxonomy" id="3031301"/>
    <lineage>
        <taxon>Bacteria</taxon>
        <taxon>Pseudomonadati</taxon>
        <taxon>Pseudomonadota</taxon>
        <taxon>Betaproteobacteria</taxon>
        <taxon>Neisseriales</taxon>
        <taxon>Chitinibacteraceae</taxon>
        <taxon>Parachitinimonas</taxon>
    </lineage>
</organism>
<dbReference type="PANTHER" id="PTHR47894">
    <property type="entry name" value="HTH-TYPE TRANSCRIPTIONAL REGULATOR GADX"/>
    <property type="match status" value="1"/>
</dbReference>
<evidence type="ECO:0000259" key="4">
    <source>
        <dbReference type="PROSITE" id="PS01124"/>
    </source>
</evidence>
<evidence type="ECO:0000256" key="2">
    <source>
        <dbReference type="ARBA" id="ARBA00023125"/>
    </source>
</evidence>
<evidence type="ECO:0000256" key="1">
    <source>
        <dbReference type="ARBA" id="ARBA00023015"/>
    </source>
</evidence>
<evidence type="ECO:0000313" key="5">
    <source>
        <dbReference type="EMBL" id="MDK2124179.1"/>
    </source>
</evidence>